<feature type="compositionally biased region" description="Polar residues" evidence="1">
    <location>
        <begin position="7"/>
        <end position="20"/>
    </location>
</feature>
<dbReference type="WBParaSite" id="nRc.2.0.1.t21342-RA">
    <property type="protein sequence ID" value="nRc.2.0.1.t21342-RA"/>
    <property type="gene ID" value="nRc.2.0.1.g21342"/>
</dbReference>
<keyword evidence="2" id="KW-1185">Reference proteome</keyword>
<accession>A0A915J4E8</accession>
<dbReference type="Proteomes" id="UP000887565">
    <property type="component" value="Unplaced"/>
</dbReference>
<dbReference type="AlphaFoldDB" id="A0A915J4E8"/>
<organism evidence="2 3">
    <name type="scientific">Romanomermis culicivorax</name>
    <name type="common">Nematode worm</name>
    <dbReference type="NCBI Taxonomy" id="13658"/>
    <lineage>
        <taxon>Eukaryota</taxon>
        <taxon>Metazoa</taxon>
        <taxon>Ecdysozoa</taxon>
        <taxon>Nematoda</taxon>
        <taxon>Enoplea</taxon>
        <taxon>Dorylaimia</taxon>
        <taxon>Mermithida</taxon>
        <taxon>Mermithoidea</taxon>
        <taxon>Mermithidae</taxon>
        <taxon>Romanomermis</taxon>
    </lineage>
</organism>
<evidence type="ECO:0000313" key="2">
    <source>
        <dbReference type="Proteomes" id="UP000887565"/>
    </source>
</evidence>
<name>A0A915J4E8_ROMCU</name>
<reference evidence="3" key="1">
    <citation type="submission" date="2022-11" db="UniProtKB">
        <authorList>
            <consortium name="WormBaseParasite"/>
        </authorList>
    </citation>
    <scope>IDENTIFICATION</scope>
</reference>
<protein>
    <submittedName>
        <fullName evidence="3">Uncharacterized protein</fullName>
    </submittedName>
</protein>
<feature type="region of interest" description="Disordered" evidence="1">
    <location>
        <begin position="1"/>
        <end position="20"/>
    </location>
</feature>
<evidence type="ECO:0000313" key="3">
    <source>
        <dbReference type="WBParaSite" id="nRc.2.0.1.t21342-RA"/>
    </source>
</evidence>
<evidence type="ECO:0000256" key="1">
    <source>
        <dbReference type="SAM" id="MobiDB-lite"/>
    </source>
</evidence>
<sequence>MVHRTIDQQPLTKQKENSNSFMVPTRQGYVSNGCEVDVLQTCSSLFETLKASVATMKYEPLYFLINLMETNPVGKAAYK</sequence>
<proteinExistence type="predicted"/>